<evidence type="ECO:0000313" key="3">
    <source>
        <dbReference type="Proteomes" id="UP000321501"/>
    </source>
</evidence>
<evidence type="ECO:0000313" key="2">
    <source>
        <dbReference type="EMBL" id="BBM49747.1"/>
    </source>
</evidence>
<evidence type="ECO:0000256" key="1">
    <source>
        <dbReference type="SAM" id="MobiDB-lite"/>
    </source>
</evidence>
<sequence length="44" mass="5301">MTIREQLEKEIDKMEIEEMEEENDDNSECNKMDDFDTDINLDSD</sequence>
<proteinExistence type="predicted"/>
<dbReference type="RefSeq" id="WP_269473080.1">
    <property type="nucleotide sequence ID" value="NZ_AP019835.1"/>
</dbReference>
<accession>A0A510KEV7</accession>
<dbReference type="AlphaFoldDB" id="A0A510KEV7"/>
<feature type="compositionally biased region" description="Acidic residues" evidence="1">
    <location>
        <begin position="17"/>
        <end position="27"/>
    </location>
</feature>
<name>A0A510KEV7_9FUSO</name>
<organism evidence="2 3">
    <name type="scientific">Leptotrichia wadei</name>
    <dbReference type="NCBI Taxonomy" id="157687"/>
    <lineage>
        <taxon>Bacteria</taxon>
        <taxon>Fusobacteriati</taxon>
        <taxon>Fusobacteriota</taxon>
        <taxon>Fusobacteriia</taxon>
        <taxon>Fusobacteriales</taxon>
        <taxon>Leptotrichiaceae</taxon>
        <taxon>Leptotrichia</taxon>
    </lineage>
</organism>
<dbReference type="EMBL" id="AP019835">
    <property type="protein sequence ID" value="BBM49747.1"/>
    <property type="molecule type" value="Genomic_DNA"/>
</dbReference>
<feature type="compositionally biased region" description="Acidic residues" evidence="1">
    <location>
        <begin position="35"/>
        <end position="44"/>
    </location>
</feature>
<gene>
    <name evidence="2" type="ORF">JMUB3934_1043</name>
</gene>
<dbReference type="Proteomes" id="UP000321501">
    <property type="component" value="Chromosome"/>
</dbReference>
<protein>
    <submittedName>
        <fullName evidence="2">Uncharacterized protein</fullName>
    </submittedName>
</protein>
<feature type="region of interest" description="Disordered" evidence="1">
    <location>
        <begin position="1"/>
        <end position="44"/>
    </location>
</feature>
<reference evidence="2 3" key="1">
    <citation type="submission" date="2019-07" db="EMBL/GenBank/DDBJ databases">
        <title>Complete Genome Sequence of Leptotrichia wadei Strain JMUB3934.</title>
        <authorList>
            <person name="Watanabe S."/>
            <person name="Cui L."/>
        </authorList>
    </citation>
    <scope>NUCLEOTIDE SEQUENCE [LARGE SCALE GENOMIC DNA]</scope>
    <source>
        <strain evidence="2 3">JMUB3934</strain>
    </source>
</reference>
<feature type="compositionally biased region" description="Basic and acidic residues" evidence="1">
    <location>
        <begin position="1"/>
        <end position="16"/>
    </location>
</feature>